<accession>A0A381P1L5</accession>
<protein>
    <submittedName>
        <fullName evidence="1">Uncharacterized protein</fullName>
    </submittedName>
</protein>
<dbReference type="EMBL" id="UINC01000765">
    <property type="protein sequence ID" value="SUZ60792.1"/>
    <property type="molecule type" value="Genomic_DNA"/>
</dbReference>
<evidence type="ECO:0000313" key="1">
    <source>
        <dbReference type="EMBL" id="SUZ60792.1"/>
    </source>
</evidence>
<proteinExistence type="predicted"/>
<sequence>MPRREDERLQNLAGRHPAACTCQDCTDRFLKSKKIKPARNSKRAVGEKIAKHPANCTCASCVLLGSLENLPQLEQGPKGLLKRLLGRR</sequence>
<name>A0A381P1L5_9ZZZZ</name>
<reference evidence="1" key="1">
    <citation type="submission" date="2018-05" db="EMBL/GenBank/DDBJ databases">
        <authorList>
            <person name="Lanie J.A."/>
            <person name="Ng W.-L."/>
            <person name="Kazmierczak K.M."/>
            <person name="Andrzejewski T.M."/>
            <person name="Davidsen T.M."/>
            <person name="Wayne K.J."/>
            <person name="Tettelin H."/>
            <person name="Glass J.I."/>
            <person name="Rusch D."/>
            <person name="Podicherti R."/>
            <person name="Tsui H.-C.T."/>
            <person name="Winkler M.E."/>
        </authorList>
    </citation>
    <scope>NUCLEOTIDE SEQUENCE</scope>
</reference>
<organism evidence="1">
    <name type="scientific">marine metagenome</name>
    <dbReference type="NCBI Taxonomy" id="408172"/>
    <lineage>
        <taxon>unclassified sequences</taxon>
        <taxon>metagenomes</taxon>
        <taxon>ecological metagenomes</taxon>
    </lineage>
</organism>
<dbReference type="AlphaFoldDB" id="A0A381P1L5"/>
<gene>
    <name evidence="1" type="ORF">METZ01_LOCUS13646</name>
</gene>